<feature type="binding site" evidence="10">
    <location>
        <position position="174"/>
    </location>
    <ligand>
        <name>Zn(2+)</name>
        <dbReference type="ChEBI" id="CHEBI:29105"/>
        <label>2</label>
    </ligand>
</feature>
<keyword evidence="10" id="KW-0963">Cytoplasm</keyword>
<comment type="subunit">
    <text evidence="10">Homodimer.</text>
</comment>
<keyword evidence="7 10" id="KW-0143">Chaperone</keyword>
<dbReference type="EMBL" id="DSFP01000067">
    <property type="protein sequence ID" value="HEW46604.1"/>
    <property type="molecule type" value="Genomic_DNA"/>
</dbReference>
<keyword evidence="1 10" id="KW-0235">DNA replication</keyword>
<dbReference type="HAMAP" id="MF_01152">
    <property type="entry name" value="DnaJ"/>
    <property type="match status" value="1"/>
</dbReference>
<dbReference type="Pfam" id="PF01556">
    <property type="entry name" value="DnaJ_C"/>
    <property type="match status" value="1"/>
</dbReference>
<dbReference type="Gene3D" id="2.60.260.20">
    <property type="entry name" value="Urease metallochaperone UreE, N-terminal domain"/>
    <property type="match status" value="2"/>
</dbReference>
<feature type="repeat" description="CXXCXGXG motif" evidence="10">
    <location>
        <begin position="151"/>
        <end position="158"/>
    </location>
</feature>
<evidence type="ECO:0000256" key="7">
    <source>
        <dbReference type="ARBA" id="ARBA00023186"/>
    </source>
</evidence>
<dbReference type="SUPFAM" id="SSF49493">
    <property type="entry name" value="HSP40/DnaJ peptide-binding domain"/>
    <property type="match status" value="2"/>
</dbReference>
<evidence type="ECO:0000256" key="8">
    <source>
        <dbReference type="ARBA" id="ARBA00061004"/>
    </source>
</evidence>
<dbReference type="PROSITE" id="PS50076">
    <property type="entry name" value="DNAJ_2"/>
    <property type="match status" value="1"/>
</dbReference>
<evidence type="ECO:0000256" key="10">
    <source>
        <dbReference type="HAMAP-Rule" id="MF_01152"/>
    </source>
</evidence>
<dbReference type="InterPro" id="IPR036410">
    <property type="entry name" value="HSP_DnaJ_Cys-rich_dom_sf"/>
</dbReference>
<feature type="domain" description="J" evidence="12">
    <location>
        <begin position="5"/>
        <end position="69"/>
    </location>
</feature>
<evidence type="ECO:0000256" key="5">
    <source>
        <dbReference type="ARBA" id="ARBA00022833"/>
    </source>
</evidence>
<dbReference type="Gene3D" id="2.10.230.10">
    <property type="entry name" value="Heat shock protein DnaJ, cysteine-rich domain"/>
    <property type="match status" value="1"/>
</dbReference>
<organism evidence="14">
    <name type="scientific">Hydrogenobacter sp</name>
    <dbReference type="NCBI Taxonomy" id="2152829"/>
    <lineage>
        <taxon>Bacteria</taxon>
        <taxon>Pseudomonadati</taxon>
        <taxon>Aquificota</taxon>
        <taxon>Aquificia</taxon>
        <taxon>Aquificales</taxon>
        <taxon>Aquificaceae</taxon>
        <taxon>Hydrogenobacter</taxon>
    </lineage>
</organism>
<evidence type="ECO:0000256" key="9">
    <source>
        <dbReference type="ARBA" id="ARBA00067609"/>
    </source>
</evidence>
<name>A0A7C2Z6V4_9AQUI</name>
<dbReference type="SUPFAM" id="SSF46565">
    <property type="entry name" value="Chaperone J-domain"/>
    <property type="match status" value="1"/>
</dbReference>
<feature type="binding site" evidence="10">
    <location>
        <position position="171"/>
    </location>
    <ligand>
        <name>Zn(2+)</name>
        <dbReference type="ChEBI" id="CHEBI:29105"/>
        <label>2</label>
    </ligand>
</feature>
<evidence type="ECO:0000259" key="12">
    <source>
        <dbReference type="PROSITE" id="PS50076"/>
    </source>
</evidence>
<evidence type="ECO:0000256" key="3">
    <source>
        <dbReference type="ARBA" id="ARBA00022737"/>
    </source>
</evidence>
<dbReference type="PRINTS" id="PR00625">
    <property type="entry name" value="JDOMAIN"/>
</dbReference>
<dbReference type="GO" id="GO:0005737">
    <property type="term" value="C:cytoplasm"/>
    <property type="evidence" value="ECO:0007669"/>
    <property type="project" value="UniProtKB-SubCell"/>
</dbReference>
<feature type="binding site" evidence="10">
    <location>
        <position position="151"/>
    </location>
    <ligand>
        <name>Zn(2+)</name>
        <dbReference type="ChEBI" id="CHEBI:29105"/>
        <label>2</label>
    </ligand>
</feature>
<evidence type="ECO:0000256" key="4">
    <source>
        <dbReference type="ARBA" id="ARBA00022771"/>
    </source>
</evidence>
<dbReference type="PANTHER" id="PTHR43096:SF52">
    <property type="entry name" value="DNAJ HOMOLOG 1, MITOCHONDRIAL-RELATED"/>
    <property type="match status" value="1"/>
</dbReference>
<comment type="similarity">
    <text evidence="8 10">Belongs to the DnaJ family.</text>
</comment>
<dbReference type="InterPro" id="IPR001305">
    <property type="entry name" value="HSP_DnaJ_Cys-rich_dom"/>
</dbReference>
<evidence type="ECO:0000259" key="13">
    <source>
        <dbReference type="PROSITE" id="PS51188"/>
    </source>
</evidence>
<feature type="binding site" evidence="10">
    <location>
        <position position="134"/>
    </location>
    <ligand>
        <name>Zn(2+)</name>
        <dbReference type="ChEBI" id="CHEBI:29105"/>
        <label>1</label>
    </ligand>
</feature>
<proteinExistence type="inferred from homology"/>
<feature type="binding site" evidence="10">
    <location>
        <position position="154"/>
    </location>
    <ligand>
        <name>Zn(2+)</name>
        <dbReference type="ChEBI" id="CHEBI:29105"/>
        <label>2</label>
    </ligand>
</feature>
<dbReference type="GO" id="GO:0051082">
    <property type="term" value="F:unfolded protein binding"/>
    <property type="evidence" value="ECO:0007669"/>
    <property type="project" value="UniProtKB-UniRule"/>
</dbReference>
<feature type="repeat" description="CXXCXGXG motif" evidence="10">
    <location>
        <begin position="185"/>
        <end position="192"/>
    </location>
</feature>
<evidence type="ECO:0000256" key="6">
    <source>
        <dbReference type="ARBA" id="ARBA00023016"/>
    </source>
</evidence>
<dbReference type="GO" id="GO:0009408">
    <property type="term" value="P:response to heat"/>
    <property type="evidence" value="ECO:0007669"/>
    <property type="project" value="InterPro"/>
</dbReference>
<dbReference type="Pfam" id="PF00684">
    <property type="entry name" value="DnaJ_CXXCXGXG"/>
    <property type="match status" value="1"/>
</dbReference>
<reference evidence="14" key="1">
    <citation type="journal article" date="2020" name="mSystems">
        <title>Genome- and Community-Level Interaction Insights into Carbon Utilization and Element Cycling Functions of Hydrothermarchaeota in Hydrothermal Sediment.</title>
        <authorList>
            <person name="Zhou Z."/>
            <person name="Liu Y."/>
            <person name="Xu W."/>
            <person name="Pan J."/>
            <person name="Luo Z.H."/>
            <person name="Li M."/>
        </authorList>
    </citation>
    <scope>NUCLEOTIDE SEQUENCE [LARGE SCALE GENOMIC DNA]</scope>
    <source>
        <strain evidence="14">SpSt-132</strain>
    </source>
</reference>
<keyword evidence="5 10" id="KW-0862">Zinc</keyword>
<comment type="subcellular location">
    <subcellularLocation>
        <location evidence="10">Cytoplasm</location>
    </subcellularLocation>
</comment>
<dbReference type="InterPro" id="IPR001623">
    <property type="entry name" value="DnaJ_domain"/>
</dbReference>
<dbReference type="GO" id="GO:0006260">
    <property type="term" value="P:DNA replication"/>
    <property type="evidence" value="ECO:0007669"/>
    <property type="project" value="UniProtKB-KW"/>
</dbReference>
<evidence type="ECO:0000256" key="1">
    <source>
        <dbReference type="ARBA" id="ARBA00022705"/>
    </source>
</evidence>
<dbReference type="InterPro" id="IPR036869">
    <property type="entry name" value="J_dom_sf"/>
</dbReference>
<feature type="domain" description="CR-type" evidence="13">
    <location>
        <begin position="121"/>
        <end position="197"/>
    </location>
</feature>
<dbReference type="GO" id="GO:0042026">
    <property type="term" value="P:protein refolding"/>
    <property type="evidence" value="ECO:0007669"/>
    <property type="project" value="TreeGrafter"/>
</dbReference>
<comment type="function">
    <text evidence="10">Participates actively in the response to hyperosmotic and heat shock by preventing the aggregation of stress-denatured proteins and by disaggregating proteins, also in an autonomous, DnaK-independent fashion. Unfolded proteins bind initially to DnaJ; upon interaction with the DnaJ-bound protein, DnaK hydrolyzes its bound ATP, resulting in the formation of a stable complex. GrpE releases ADP from DnaK; ATP binding to DnaK triggers the release of the substrate protein, thus completing the reaction cycle. Several rounds of ATP-dependent interactions between DnaJ, DnaK and GrpE are required for fully efficient folding. Also involved, together with DnaK and GrpE, in the DNA replication of plasmids through activation of initiation proteins.</text>
</comment>
<comment type="cofactor">
    <cofactor evidence="10">
        <name>Zn(2+)</name>
        <dbReference type="ChEBI" id="CHEBI:29105"/>
    </cofactor>
    <text evidence="10">Binds 2 Zn(2+) ions per monomer.</text>
</comment>
<dbReference type="GO" id="GO:0008270">
    <property type="term" value="F:zinc ion binding"/>
    <property type="evidence" value="ECO:0007669"/>
    <property type="project" value="UniProtKB-UniRule"/>
</dbReference>
<feature type="binding site" evidence="10">
    <location>
        <position position="188"/>
    </location>
    <ligand>
        <name>Zn(2+)</name>
        <dbReference type="ChEBI" id="CHEBI:29105"/>
        <label>1</label>
    </ligand>
</feature>
<feature type="repeat" description="CXXCXGXG motif" evidence="10">
    <location>
        <begin position="134"/>
        <end position="141"/>
    </location>
</feature>
<sequence length="364" mass="41311">MPIKDYYHILGVSRNATKEEIKKAYRRLAKEWHPDINPEPQAKERFREINEAYHILSDEQKRQEYDRILQSGDEKRYRDFMEYIQDFLESIWQGMRRAPKPKRGQDIRLKLELTLEEAGFGTEKEIEYERWIDCPDCEGKGYRGEMERITCHACGGTGRRVSGIFNFPRPCSVCKGRGYIIKNLCPTCGGRGRVAKRSKVRVSIPPGTDEGEVLKVSGLGHTGERGGEPGDLYLRVSLKPHDVFRKVGKDLYMEKLISFPMAVLGGTFKVKGLDGEEIEVFVQPGTECGSTKTILGKGFPTQGGAGNLIISFRIEVPKNVSGNLRSLLEKMAKELKDEGVYVEKGFIERIKGITLKFLSDEHKS</sequence>
<dbReference type="Pfam" id="PF00226">
    <property type="entry name" value="DnaJ"/>
    <property type="match status" value="1"/>
</dbReference>
<dbReference type="SUPFAM" id="SSF57938">
    <property type="entry name" value="DnaJ/Hsp40 cysteine-rich domain"/>
    <property type="match status" value="1"/>
</dbReference>
<dbReference type="InterPro" id="IPR012724">
    <property type="entry name" value="DnaJ"/>
</dbReference>
<dbReference type="SMART" id="SM00271">
    <property type="entry name" value="DnaJ"/>
    <property type="match status" value="1"/>
</dbReference>
<evidence type="ECO:0000256" key="11">
    <source>
        <dbReference type="PROSITE-ProRule" id="PRU00546"/>
    </source>
</evidence>
<gene>
    <name evidence="10" type="primary">dnaJ</name>
    <name evidence="14" type="ORF">ENO47_08080</name>
</gene>
<evidence type="ECO:0000313" key="14">
    <source>
        <dbReference type="EMBL" id="HEW46604.1"/>
    </source>
</evidence>
<feature type="binding site" evidence="10">
    <location>
        <position position="185"/>
    </location>
    <ligand>
        <name>Zn(2+)</name>
        <dbReference type="ChEBI" id="CHEBI:29105"/>
        <label>1</label>
    </ligand>
</feature>
<dbReference type="GO" id="GO:0031072">
    <property type="term" value="F:heat shock protein binding"/>
    <property type="evidence" value="ECO:0007669"/>
    <property type="project" value="InterPro"/>
</dbReference>
<protein>
    <recommendedName>
        <fullName evidence="9 10">Chaperone protein DnaJ</fullName>
    </recommendedName>
</protein>
<dbReference type="PANTHER" id="PTHR43096">
    <property type="entry name" value="DNAJ HOMOLOG 1, MITOCHONDRIAL-RELATED"/>
    <property type="match status" value="1"/>
</dbReference>
<dbReference type="CDD" id="cd06257">
    <property type="entry name" value="DnaJ"/>
    <property type="match status" value="1"/>
</dbReference>
<keyword evidence="4 10" id="KW-0863">Zinc-finger</keyword>
<keyword evidence="6 10" id="KW-0346">Stress response</keyword>
<evidence type="ECO:0000256" key="2">
    <source>
        <dbReference type="ARBA" id="ARBA00022723"/>
    </source>
</evidence>
<dbReference type="InterPro" id="IPR002939">
    <property type="entry name" value="DnaJ_C"/>
</dbReference>
<dbReference type="GO" id="GO:0005524">
    <property type="term" value="F:ATP binding"/>
    <property type="evidence" value="ECO:0007669"/>
    <property type="project" value="InterPro"/>
</dbReference>
<dbReference type="FunFam" id="2.10.230.10:FF:000002">
    <property type="entry name" value="Molecular chaperone DnaJ"/>
    <property type="match status" value="1"/>
</dbReference>
<feature type="repeat" description="CXXCXGXG motif" evidence="10">
    <location>
        <begin position="171"/>
        <end position="178"/>
    </location>
</feature>
<feature type="binding site" evidence="10">
    <location>
        <position position="137"/>
    </location>
    <ligand>
        <name>Zn(2+)</name>
        <dbReference type="ChEBI" id="CHEBI:29105"/>
        <label>1</label>
    </ligand>
</feature>
<dbReference type="AlphaFoldDB" id="A0A7C2Z6V4"/>
<comment type="caution">
    <text evidence="14">The sequence shown here is derived from an EMBL/GenBank/DDBJ whole genome shotgun (WGS) entry which is preliminary data.</text>
</comment>
<dbReference type="Gene3D" id="1.10.287.110">
    <property type="entry name" value="DnaJ domain"/>
    <property type="match status" value="1"/>
</dbReference>
<dbReference type="CDD" id="cd10747">
    <property type="entry name" value="DnaJ_C"/>
    <property type="match status" value="1"/>
</dbReference>
<dbReference type="PROSITE" id="PS51188">
    <property type="entry name" value="ZF_CR"/>
    <property type="match status" value="1"/>
</dbReference>
<feature type="zinc finger region" description="CR-type" evidence="11">
    <location>
        <begin position="121"/>
        <end position="197"/>
    </location>
</feature>
<accession>A0A7C2Z6V4</accession>
<comment type="domain">
    <text evidence="10">The J domain is necessary and sufficient to stimulate DnaK ATPase activity. Zinc center 1 plays an important role in the autonomous, DnaK-independent chaperone activity of DnaJ. Zinc center 2 is essential for interaction with DnaK and for DnaJ activity.</text>
</comment>
<dbReference type="InterPro" id="IPR008971">
    <property type="entry name" value="HSP40/DnaJ_pept-bd"/>
</dbReference>
<dbReference type="CDD" id="cd10719">
    <property type="entry name" value="DnaJ_zf"/>
    <property type="match status" value="1"/>
</dbReference>
<keyword evidence="3 10" id="KW-0677">Repeat</keyword>
<keyword evidence="2 10" id="KW-0479">Metal-binding</keyword>